<evidence type="ECO:0000313" key="3">
    <source>
        <dbReference type="EnsemblPlants" id="ORUFI08G10420.1"/>
    </source>
</evidence>
<protein>
    <recommendedName>
        <fullName evidence="5">DUF834 domain-containing protein</fullName>
    </recommendedName>
</protein>
<dbReference type="Proteomes" id="UP000008022">
    <property type="component" value="Unassembled WGS sequence"/>
</dbReference>
<keyword evidence="4" id="KW-1185">Reference proteome</keyword>
<feature type="compositionally biased region" description="Acidic residues" evidence="1">
    <location>
        <begin position="142"/>
        <end position="151"/>
    </location>
</feature>
<dbReference type="Gramene" id="ORUFI08G10420.1">
    <property type="protein sequence ID" value="ORUFI08G10420.1"/>
    <property type="gene ID" value="ORUFI08G10420"/>
</dbReference>
<feature type="signal peptide" evidence="2">
    <location>
        <begin position="1"/>
        <end position="33"/>
    </location>
</feature>
<dbReference type="EnsemblPlants" id="ORUFI08G10420.1">
    <property type="protein sequence ID" value="ORUFI08G10420.1"/>
    <property type="gene ID" value="ORUFI08G10420"/>
</dbReference>
<feature type="region of interest" description="Disordered" evidence="1">
    <location>
        <begin position="46"/>
        <end position="154"/>
    </location>
</feature>
<evidence type="ECO:0008006" key="5">
    <source>
        <dbReference type="Google" id="ProtNLM"/>
    </source>
</evidence>
<keyword evidence="2" id="KW-0732">Signal</keyword>
<feature type="chain" id="PRO_5002371560" description="DUF834 domain-containing protein" evidence="2">
    <location>
        <begin position="34"/>
        <end position="169"/>
    </location>
</feature>
<evidence type="ECO:0000313" key="4">
    <source>
        <dbReference type="Proteomes" id="UP000008022"/>
    </source>
</evidence>
<reference evidence="4" key="1">
    <citation type="submission" date="2013-06" db="EMBL/GenBank/DDBJ databases">
        <authorList>
            <person name="Zhao Q."/>
        </authorList>
    </citation>
    <scope>NUCLEOTIDE SEQUENCE</scope>
    <source>
        <strain evidence="4">cv. W1943</strain>
    </source>
</reference>
<evidence type="ECO:0000256" key="1">
    <source>
        <dbReference type="SAM" id="MobiDB-lite"/>
    </source>
</evidence>
<reference evidence="3" key="2">
    <citation type="submission" date="2015-06" db="UniProtKB">
        <authorList>
            <consortium name="EnsemblPlants"/>
        </authorList>
    </citation>
    <scope>IDENTIFICATION</scope>
</reference>
<sequence length="169" mass="17475">MTLGPTRQLLLPLLPPLFLPLPLLTALFPCKCATTIMQRLTAAARNGDLGNDGLDDDPWNGGGGRAGPEAVRGRRPHGGGRGRAPTPNPVGAEPSESGGGGRRAWLEASRLGDLSDDGSEWRRSRRRQRRLATETSAAVVDGDGDLDDDSGDGAPLCGCGIGAATATRG</sequence>
<name>A0A0E0QGV8_ORYRU</name>
<dbReference type="AlphaFoldDB" id="A0A0E0QGV8"/>
<accession>A0A0E0QGV8</accession>
<proteinExistence type="predicted"/>
<dbReference type="HOGENOM" id="CLU_1581087_0_0_1"/>
<organism evidence="3 4">
    <name type="scientific">Oryza rufipogon</name>
    <name type="common">Brownbeard rice</name>
    <name type="synonym">Asian wild rice</name>
    <dbReference type="NCBI Taxonomy" id="4529"/>
    <lineage>
        <taxon>Eukaryota</taxon>
        <taxon>Viridiplantae</taxon>
        <taxon>Streptophyta</taxon>
        <taxon>Embryophyta</taxon>
        <taxon>Tracheophyta</taxon>
        <taxon>Spermatophyta</taxon>
        <taxon>Magnoliopsida</taxon>
        <taxon>Liliopsida</taxon>
        <taxon>Poales</taxon>
        <taxon>Poaceae</taxon>
        <taxon>BOP clade</taxon>
        <taxon>Oryzoideae</taxon>
        <taxon>Oryzeae</taxon>
        <taxon>Oryzinae</taxon>
        <taxon>Oryza</taxon>
    </lineage>
</organism>
<evidence type="ECO:0000256" key="2">
    <source>
        <dbReference type="SAM" id="SignalP"/>
    </source>
</evidence>